<gene>
    <name evidence="1" type="ORF">THTE_3858</name>
</gene>
<accession>A0A286RKG4</accession>
<protein>
    <submittedName>
        <fullName evidence="1">Uncharacterized protein</fullName>
    </submittedName>
</protein>
<dbReference type="KEGG" id="ttf:THTE_3858"/>
<sequence>MVGLSRAEKLSGRTGCRFCRGINIIRFVLVLKSYDYFR</sequence>
<dbReference type="Proteomes" id="UP000215086">
    <property type="component" value="Chromosome"/>
</dbReference>
<organism evidence="1 2">
    <name type="scientific">Thermogutta terrifontis</name>
    <dbReference type="NCBI Taxonomy" id="1331910"/>
    <lineage>
        <taxon>Bacteria</taxon>
        <taxon>Pseudomonadati</taxon>
        <taxon>Planctomycetota</taxon>
        <taxon>Planctomycetia</taxon>
        <taxon>Pirellulales</taxon>
        <taxon>Thermoguttaceae</taxon>
        <taxon>Thermogutta</taxon>
    </lineage>
</organism>
<keyword evidence="2" id="KW-1185">Reference proteome</keyword>
<evidence type="ECO:0000313" key="2">
    <source>
        <dbReference type="Proteomes" id="UP000215086"/>
    </source>
</evidence>
<dbReference type="AlphaFoldDB" id="A0A286RKG4"/>
<reference evidence="1 2" key="1">
    <citation type="journal article" name="Front. Microbiol.">
        <title>Sugar Metabolism of the First Thermophilic Planctomycete Thermogutta terrifontis: Comparative Genomic and Transcriptomic Approaches.</title>
        <authorList>
            <person name="Elcheninov A.G."/>
            <person name="Menzel P."/>
            <person name="Gudbergsdottir S.R."/>
            <person name="Slesarev A.I."/>
            <person name="Kadnikov V.V."/>
            <person name="Krogh A."/>
            <person name="Bonch-Osmolovskaya E.A."/>
            <person name="Peng X."/>
            <person name="Kublanov I.V."/>
        </authorList>
    </citation>
    <scope>NUCLEOTIDE SEQUENCE [LARGE SCALE GENOMIC DNA]</scope>
    <source>
        <strain evidence="1 2">R1</strain>
    </source>
</reference>
<evidence type="ECO:0000313" key="1">
    <source>
        <dbReference type="EMBL" id="ASV76459.1"/>
    </source>
</evidence>
<proteinExistence type="predicted"/>
<dbReference type="EMBL" id="CP018477">
    <property type="protein sequence ID" value="ASV76459.1"/>
    <property type="molecule type" value="Genomic_DNA"/>
</dbReference>
<name>A0A286RKG4_9BACT</name>